<evidence type="ECO:0000259" key="6">
    <source>
        <dbReference type="Pfam" id="PF00892"/>
    </source>
</evidence>
<evidence type="ECO:0000256" key="5">
    <source>
        <dbReference type="SAM" id="Phobius"/>
    </source>
</evidence>
<dbReference type="RefSeq" id="XP_002680866.1">
    <property type="nucleotide sequence ID" value="XM_002680820.1"/>
</dbReference>
<feature type="domain" description="EamA" evidence="6">
    <location>
        <begin position="278"/>
        <end position="423"/>
    </location>
</feature>
<dbReference type="VEuPathDB" id="AmoebaDB:NAEGRDRAFT_78575"/>
<dbReference type="KEGG" id="ngr:NAEGRDRAFT_78575"/>
<evidence type="ECO:0000256" key="3">
    <source>
        <dbReference type="ARBA" id="ARBA00022989"/>
    </source>
</evidence>
<dbReference type="InParanoid" id="D2V4L7"/>
<proteinExistence type="predicted"/>
<keyword evidence="4 5" id="KW-0472">Membrane</keyword>
<feature type="transmembrane region" description="Helical" evidence="5">
    <location>
        <begin position="225"/>
        <end position="250"/>
    </location>
</feature>
<accession>D2V4L7</accession>
<feature type="transmembrane region" description="Helical" evidence="5">
    <location>
        <begin position="198"/>
        <end position="218"/>
    </location>
</feature>
<keyword evidence="8" id="KW-1185">Reference proteome</keyword>
<protein>
    <submittedName>
        <fullName evidence="7">DUF6 domain-containing protein</fullName>
    </submittedName>
</protein>
<feature type="transmembrane region" description="Helical" evidence="5">
    <location>
        <begin position="348"/>
        <end position="368"/>
    </location>
</feature>
<organism evidence="8">
    <name type="scientific">Naegleria gruberi</name>
    <name type="common">Amoeba</name>
    <dbReference type="NCBI Taxonomy" id="5762"/>
    <lineage>
        <taxon>Eukaryota</taxon>
        <taxon>Discoba</taxon>
        <taxon>Heterolobosea</taxon>
        <taxon>Tetramitia</taxon>
        <taxon>Eutetramitia</taxon>
        <taxon>Vahlkampfiidae</taxon>
        <taxon>Naegleria</taxon>
    </lineage>
</organism>
<dbReference type="Pfam" id="PF00892">
    <property type="entry name" value="EamA"/>
    <property type="match status" value="2"/>
</dbReference>
<dbReference type="InterPro" id="IPR000620">
    <property type="entry name" value="EamA_dom"/>
</dbReference>
<evidence type="ECO:0000256" key="2">
    <source>
        <dbReference type="ARBA" id="ARBA00022692"/>
    </source>
</evidence>
<dbReference type="GO" id="GO:0022857">
    <property type="term" value="F:transmembrane transporter activity"/>
    <property type="evidence" value="ECO:0007669"/>
    <property type="project" value="InterPro"/>
</dbReference>
<dbReference type="Proteomes" id="UP000006671">
    <property type="component" value="Unassembled WGS sequence"/>
</dbReference>
<keyword evidence="2 5" id="KW-0812">Transmembrane</keyword>
<feature type="domain" description="EamA" evidence="6">
    <location>
        <begin position="79"/>
        <end position="242"/>
    </location>
</feature>
<comment type="subcellular location">
    <subcellularLocation>
        <location evidence="1">Membrane</location>
        <topology evidence="1">Multi-pass membrane protein</topology>
    </subcellularLocation>
</comment>
<dbReference type="GO" id="GO:0016020">
    <property type="term" value="C:membrane"/>
    <property type="evidence" value="ECO:0007669"/>
    <property type="project" value="UniProtKB-SubCell"/>
</dbReference>
<feature type="transmembrane region" description="Helical" evidence="5">
    <location>
        <begin position="270"/>
        <end position="294"/>
    </location>
</feature>
<feature type="transmembrane region" description="Helical" evidence="5">
    <location>
        <begin position="78"/>
        <end position="98"/>
    </location>
</feature>
<sequence length="471" mass="52743">MVVVEKGSLNTESASLIHSNFEKTNSVYYNNVADDFDHHGKHTIDDDPTYSSMEEEHVNTNCWSKTKKVFNWFGQSQLLAHILLFTTLITFGGYVVLIPHSIAIMHPTTFALFRSLLIVIGLFPVTVIKDSAFSFRSEKVLERKLSKFGGIGILKRIYRYILRKTPNWRQAKQIFVLGLFINLNQILFFMGLRWTNSTIAGIMQPLVAIITCIMSVILKREGRSILKFFGVFLAVGGAVAMLVVSTLFNPKKKDVIDDADSSTASAIDNFINTFSFTIGMLFLCVNMFFYALYLINFKKTFEKEKIPVLTLALWTWTIGSLVPLLPSVYFLTADYGYSPIQIVLRMDVMAYAGILYGGLVHGTLFFVLNSKASSLTTPTIIGVYSTLNPIVTSLMAFFILGERVTPLVVPGAALILIGVAVVITAKWREGKQKDAQSKTRREYLSSCWDFISGLCGRSWSGSEYDLVEVTV</sequence>
<evidence type="ECO:0000313" key="8">
    <source>
        <dbReference type="Proteomes" id="UP000006671"/>
    </source>
</evidence>
<feature type="transmembrane region" description="Helical" evidence="5">
    <location>
        <begin position="407"/>
        <end position="425"/>
    </location>
</feature>
<dbReference type="OMA" id="AIITCIM"/>
<feature type="transmembrane region" description="Helical" evidence="5">
    <location>
        <begin position="110"/>
        <end position="128"/>
    </location>
</feature>
<dbReference type="SUPFAM" id="SSF103481">
    <property type="entry name" value="Multidrug resistance efflux transporter EmrE"/>
    <property type="match status" value="2"/>
</dbReference>
<dbReference type="EMBL" id="GG738852">
    <property type="protein sequence ID" value="EFC48122.1"/>
    <property type="molecule type" value="Genomic_DNA"/>
</dbReference>
<gene>
    <name evidence="7" type="ORF">NAEGRDRAFT_78575</name>
</gene>
<feature type="transmembrane region" description="Helical" evidence="5">
    <location>
        <begin position="174"/>
        <end position="192"/>
    </location>
</feature>
<evidence type="ECO:0000256" key="1">
    <source>
        <dbReference type="ARBA" id="ARBA00004141"/>
    </source>
</evidence>
<evidence type="ECO:0000313" key="7">
    <source>
        <dbReference type="EMBL" id="EFC48122.1"/>
    </source>
</evidence>
<dbReference type="GeneID" id="8848763"/>
<reference evidence="7 8" key="1">
    <citation type="journal article" date="2010" name="Cell">
        <title>The genome of Naegleria gruberi illuminates early eukaryotic versatility.</title>
        <authorList>
            <person name="Fritz-Laylin L.K."/>
            <person name="Prochnik S.E."/>
            <person name="Ginger M.L."/>
            <person name="Dacks J.B."/>
            <person name="Carpenter M.L."/>
            <person name="Field M.C."/>
            <person name="Kuo A."/>
            <person name="Paredez A."/>
            <person name="Chapman J."/>
            <person name="Pham J."/>
            <person name="Shu S."/>
            <person name="Neupane R."/>
            <person name="Cipriano M."/>
            <person name="Mancuso J."/>
            <person name="Tu H."/>
            <person name="Salamov A."/>
            <person name="Lindquist E."/>
            <person name="Shapiro H."/>
            <person name="Lucas S."/>
            <person name="Grigoriev I.V."/>
            <person name="Cande W.Z."/>
            <person name="Fulton C."/>
            <person name="Rokhsar D.S."/>
            <person name="Dawson S.C."/>
        </authorList>
    </citation>
    <scope>NUCLEOTIDE SEQUENCE [LARGE SCALE GENOMIC DNA]</scope>
    <source>
        <strain evidence="7 8">NEG-M</strain>
    </source>
</reference>
<dbReference type="InterPro" id="IPR037185">
    <property type="entry name" value="EmrE-like"/>
</dbReference>
<keyword evidence="3 5" id="KW-1133">Transmembrane helix</keyword>
<dbReference type="InterPro" id="IPR030184">
    <property type="entry name" value="WAT1-related"/>
</dbReference>
<feature type="transmembrane region" description="Helical" evidence="5">
    <location>
        <begin position="306"/>
        <end position="328"/>
    </location>
</feature>
<dbReference type="PANTHER" id="PTHR31218">
    <property type="entry name" value="WAT1-RELATED PROTEIN"/>
    <property type="match status" value="1"/>
</dbReference>
<evidence type="ECO:0000256" key="4">
    <source>
        <dbReference type="ARBA" id="ARBA00023136"/>
    </source>
</evidence>
<feature type="transmembrane region" description="Helical" evidence="5">
    <location>
        <begin position="380"/>
        <end position="401"/>
    </location>
</feature>
<name>D2V4L7_NAEGR</name>
<dbReference type="OrthoDB" id="1728340at2759"/>
<dbReference type="AlphaFoldDB" id="D2V4L7"/>